<gene>
    <name evidence="2" type="ORF">N4264_25335</name>
</gene>
<dbReference type="PANTHER" id="PTHR30595:SF6">
    <property type="entry name" value="SCHLAFEN ALBA-2 DOMAIN-CONTAINING PROTEIN"/>
    <property type="match status" value="1"/>
</dbReference>
<dbReference type="PANTHER" id="PTHR30595">
    <property type="entry name" value="GLPR-RELATED TRANSCRIPTIONAL REPRESSOR"/>
    <property type="match status" value="1"/>
</dbReference>
<evidence type="ECO:0000313" key="3">
    <source>
        <dbReference type="Proteomes" id="UP001064632"/>
    </source>
</evidence>
<evidence type="ECO:0000313" key="2">
    <source>
        <dbReference type="EMBL" id="UXI68010.1"/>
    </source>
</evidence>
<organism evidence="2 3">
    <name type="scientific">Tahibacter amnicola</name>
    <dbReference type="NCBI Taxonomy" id="2976241"/>
    <lineage>
        <taxon>Bacteria</taxon>
        <taxon>Pseudomonadati</taxon>
        <taxon>Pseudomonadota</taxon>
        <taxon>Gammaproteobacteria</taxon>
        <taxon>Lysobacterales</taxon>
        <taxon>Rhodanobacteraceae</taxon>
        <taxon>Tahibacter</taxon>
    </lineage>
</organism>
<dbReference type="RefSeq" id="WP_261694978.1">
    <property type="nucleotide sequence ID" value="NZ_CP104694.1"/>
</dbReference>
<sequence length="434" mass="47897">MTHECGASDSGELNRASVSHIRKTSIMSRITHLSDGDLEAMLADIESDRAERKQSFKGDSPNKVRVDVCAFANDLPDHRAAGVVFIGVKDDGTPAELPITDELLRELADIKTDGRILPPPTLTVQKRTLRGSDVAVIVVEPSDSPPVRFDGRVHIRIGSRRGIASAQDERILNEKRRFRDQPFDIHPVPTATLDDLNRRLFEDEYLPSAFAPDILEANGRSYEQRLAACKMIASAADPTPTVLGLLCLGIRGRDFLPGAYVQFLRIDGTDYDSPIVDEALIDGPIGQMVRQMDEKLSSHNRVAVDFTSGSTERRASIYPLVALQQLTRNAILHRSYEATNAPIRVYWFADRIEIQSPGGPFGTVTPENFGQPGITDYRNPNVAEAMRVLGFVQRFGFGIQLARRELSRNGNPDLEVTTSGQSVLCRVRPAGAQQ</sequence>
<dbReference type="Gene3D" id="3.30.565.60">
    <property type="match status" value="1"/>
</dbReference>
<proteinExistence type="predicted"/>
<reference evidence="2" key="1">
    <citation type="submission" date="2022-09" db="EMBL/GenBank/DDBJ databases">
        <title>Tahibacter sp. nov., isolated from a fresh water.</title>
        <authorList>
            <person name="Baek J.H."/>
            <person name="Lee J.K."/>
            <person name="Kim J.M."/>
            <person name="Jeon C.O."/>
        </authorList>
    </citation>
    <scope>NUCLEOTIDE SEQUENCE</scope>
    <source>
        <strain evidence="2">W38</strain>
    </source>
</reference>
<dbReference type="InterPro" id="IPR038475">
    <property type="entry name" value="RecG_C_sf"/>
</dbReference>
<protein>
    <submittedName>
        <fullName evidence="2">DNA binding domain-containing protein</fullName>
    </submittedName>
</protein>
<dbReference type="EMBL" id="CP104694">
    <property type="protein sequence ID" value="UXI68010.1"/>
    <property type="molecule type" value="Genomic_DNA"/>
</dbReference>
<evidence type="ECO:0000259" key="1">
    <source>
        <dbReference type="Pfam" id="PF04326"/>
    </source>
</evidence>
<name>A0ABY6BDX8_9GAMM</name>
<dbReference type="Pfam" id="PF13749">
    <property type="entry name" value="HATPase_c_4"/>
    <property type="match status" value="1"/>
</dbReference>
<dbReference type="Proteomes" id="UP001064632">
    <property type="component" value="Chromosome"/>
</dbReference>
<feature type="domain" description="Schlafen AlbA-2" evidence="1">
    <location>
        <begin position="46"/>
        <end position="160"/>
    </location>
</feature>
<dbReference type="Gene3D" id="3.30.950.30">
    <property type="entry name" value="Schlafen, AAA domain"/>
    <property type="match status" value="1"/>
</dbReference>
<accession>A0ABY6BDX8</accession>
<dbReference type="InterPro" id="IPR038461">
    <property type="entry name" value="Schlafen_AlbA_2_dom_sf"/>
</dbReference>
<dbReference type="InterPro" id="IPR007421">
    <property type="entry name" value="Schlafen_AlbA_2_dom"/>
</dbReference>
<dbReference type="Pfam" id="PF04326">
    <property type="entry name" value="SLFN_AlbA_2"/>
    <property type="match status" value="1"/>
</dbReference>
<keyword evidence="3" id="KW-1185">Reference proteome</keyword>